<dbReference type="RefSeq" id="WP_347921686.1">
    <property type="nucleotide sequence ID" value="NZ_JBDXMX010000008.1"/>
</dbReference>
<feature type="compositionally biased region" description="Gly residues" evidence="2">
    <location>
        <begin position="77"/>
        <end position="91"/>
    </location>
</feature>
<evidence type="ECO:0000313" key="5">
    <source>
        <dbReference type="Proteomes" id="UP001484097"/>
    </source>
</evidence>
<dbReference type="PANTHER" id="PTHR46797">
    <property type="entry name" value="HTH-TYPE TRANSCRIPTIONAL REGULATOR"/>
    <property type="match status" value="1"/>
</dbReference>
<dbReference type="SUPFAM" id="SSF47413">
    <property type="entry name" value="lambda repressor-like DNA-binding domains"/>
    <property type="match status" value="1"/>
</dbReference>
<dbReference type="Gene3D" id="1.10.260.40">
    <property type="entry name" value="lambda repressor-like DNA-binding domains"/>
    <property type="match status" value="1"/>
</dbReference>
<evidence type="ECO:0000256" key="1">
    <source>
        <dbReference type="ARBA" id="ARBA00023125"/>
    </source>
</evidence>
<feature type="region of interest" description="Disordered" evidence="2">
    <location>
        <begin position="67"/>
        <end position="115"/>
    </location>
</feature>
<evidence type="ECO:0000259" key="3">
    <source>
        <dbReference type="PROSITE" id="PS50943"/>
    </source>
</evidence>
<keyword evidence="5" id="KW-1185">Reference proteome</keyword>
<accession>A0ABV0INE0</accession>
<organism evidence="4 5">
    <name type="scientific">Citricoccus nitrophenolicus</name>
    <dbReference type="NCBI Taxonomy" id="863575"/>
    <lineage>
        <taxon>Bacteria</taxon>
        <taxon>Bacillati</taxon>
        <taxon>Actinomycetota</taxon>
        <taxon>Actinomycetes</taxon>
        <taxon>Micrococcales</taxon>
        <taxon>Micrococcaceae</taxon>
        <taxon>Citricoccus</taxon>
    </lineage>
</organism>
<comment type="caution">
    <text evidence="4">The sequence shown here is derived from an EMBL/GenBank/DDBJ whole genome shotgun (WGS) entry which is preliminary data.</text>
</comment>
<dbReference type="PANTHER" id="PTHR46797:SF1">
    <property type="entry name" value="METHYLPHOSPHONATE SYNTHASE"/>
    <property type="match status" value="1"/>
</dbReference>
<feature type="compositionally biased region" description="Low complexity" evidence="2">
    <location>
        <begin position="101"/>
        <end position="115"/>
    </location>
</feature>
<dbReference type="PROSITE" id="PS50943">
    <property type="entry name" value="HTH_CROC1"/>
    <property type="match status" value="1"/>
</dbReference>
<keyword evidence="1" id="KW-0238">DNA-binding</keyword>
<proteinExistence type="predicted"/>
<dbReference type="CDD" id="cd00093">
    <property type="entry name" value="HTH_XRE"/>
    <property type="match status" value="1"/>
</dbReference>
<feature type="domain" description="HTH cro/C1-type" evidence="3">
    <location>
        <begin position="15"/>
        <end position="69"/>
    </location>
</feature>
<dbReference type="Pfam" id="PF01381">
    <property type="entry name" value="HTH_3"/>
    <property type="match status" value="1"/>
</dbReference>
<gene>
    <name evidence="4" type="ORF">ABDK96_15265</name>
</gene>
<protein>
    <submittedName>
        <fullName evidence="4">Helix-turn-helix domain-containing protein</fullName>
    </submittedName>
</protein>
<dbReference type="InterPro" id="IPR050807">
    <property type="entry name" value="TransReg_Diox_bact_type"/>
</dbReference>
<dbReference type="Proteomes" id="UP001484097">
    <property type="component" value="Unassembled WGS sequence"/>
</dbReference>
<dbReference type="EMBL" id="JBDXMX010000008">
    <property type="protein sequence ID" value="MEO9249042.1"/>
    <property type="molecule type" value="Genomic_DNA"/>
</dbReference>
<sequence>MVNKVQQRQLMGAYIRQQRRIADLSMRQMSAMVGISNPYLSQIERGPRAPSEAVAAGIATALGVGVDELYEQDSGDPGSGVPGPTEAGGPGPEAADPEPADPQAADPQAADPQAADVLAAIHEAQELTPGQRTSLAEIYRSFVRSNRSD</sequence>
<evidence type="ECO:0000256" key="2">
    <source>
        <dbReference type="SAM" id="MobiDB-lite"/>
    </source>
</evidence>
<reference evidence="4 5" key="1">
    <citation type="submission" date="2024-05" db="EMBL/GenBank/DDBJ databases">
        <authorList>
            <person name="Yi C."/>
        </authorList>
    </citation>
    <scope>NUCLEOTIDE SEQUENCE [LARGE SCALE GENOMIC DNA]</scope>
    <source>
        <strain evidence="4 5">XS13</strain>
    </source>
</reference>
<dbReference type="InterPro" id="IPR001387">
    <property type="entry name" value="Cro/C1-type_HTH"/>
</dbReference>
<dbReference type="SMART" id="SM00530">
    <property type="entry name" value="HTH_XRE"/>
    <property type="match status" value="1"/>
</dbReference>
<evidence type="ECO:0000313" key="4">
    <source>
        <dbReference type="EMBL" id="MEO9249042.1"/>
    </source>
</evidence>
<dbReference type="InterPro" id="IPR010982">
    <property type="entry name" value="Lambda_DNA-bd_dom_sf"/>
</dbReference>
<name>A0ABV0INE0_9MICC</name>